<evidence type="ECO:0000256" key="1">
    <source>
        <dbReference type="SAM" id="Phobius"/>
    </source>
</evidence>
<comment type="caution">
    <text evidence="2">The sequence shown here is derived from an EMBL/GenBank/DDBJ whole genome shotgun (WGS) entry which is preliminary data.</text>
</comment>
<keyword evidence="1" id="KW-0472">Membrane</keyword>
<reference evidence="2 3" key="1">
    <citation type="submission" date="2024-07" db="EMBL/GenBank/DDBJ databases">
        <title>Chromosome-level genome assembly of the water stick insect Ranatra chinensis (Heteroptera: Nepidae).</title>
        <authorList>
            <person name="Liu X."/>
        </authorList>
    </citation>
    <scope>NUCLEOTIDE SEQUENCE [LARGE SCALE GENOMIC DNA]</scope>
    <source>
        <strain evidence="2">Cailab_2021Rc</strain>
        <tissue evidence="2">Muscle</tissue>
    </source>
</reference>
<accession>A0ABD0XXP8</accession>
<organism evidence="2 3">
    <name type="scientific">Ranatra chinensis</name>
    <dbReference type="NCBI Taxonomy" id="642074"/>
    <lineage>
        <taxon>Eukaryota</taxon>
        <taxon>Metazoa</taxon>
        <taxon>Ecdysozoa</taxon>
        <taxon>Arthropoda</taxon>
        <taxon>Hexapoda</taxon>
        <taxon>Insecta</taxon>
        <taxon>Pterygota</taxon>
        <taxon>Neoptera</taxon>
        <taxon>Paraneoptera</taxon>
        <taxon>Hemiptera</taxon>
        <taxon>Heteroptera</taxon>
        <taxon>Panheteroptera</taxon>
        <taxon>Nepomorpha</taxon>
        <taxon>Nepidae</taxon>
        <taxon>Ranatrinae</taxon>
        <taxon>Ranatra</taxon>
    </lineage>
</organism>
<feature type="transmembrane region" description="Helical" evidence="1">
    <location>
        <begin position="28"/>
        <end position="47"/>
    </location>
</feature>
<keyword evidence="3" id="KW-1185">Reference proteome</keyword>
<protein>
    <submittedName>
        <fullName evidence="2">Uncharacterized protein</fullName>
    </submittedName>
</protein>
<proteinExistence type="predicted"/>
<keyword evidence="1" id="KW-0812">Transmembrane</keyword>
<keyword evidence="1" id="KW-1133">Transmembrane helix</keyword>
<evidence type="ECO:0000313" key="3">
    <source>
        <dbReference type="Proteomes" id="UP001558652"/>
    </source>
</evidence>
<sequence length="101" mass="11468">MFYENKKQETTEIVVENRWLEDMGFEKFVKFVALVIFFALALGFSPAEVMGDMDEGAVAQPVIAEGLNDGSGLLKYRGVFGGPDDYSAFDEYKRSRRVKRQ</sequence>
<dbReference type="EMBL" id="JBFDAA010000018">
    <property type="protein sequence ID" value="KAL1116036.1"/>
    <property type="molecule type" value="Genomic_DNA"/>
</dbReference>
<name>A0ABD0XXP8_9HEMI</name>
<gene>
    <name evidence="2" type="ORF">AAG570_005531</name>
</gene>
<evidence type="ECO:0000313" key="2">
    <source>
        <dbReference type="EMBL" id="KAL1116036.1"/>
    </source>
</evidence>
<dbReference type="AlphaFoldDB" id="A0ABD0XXP8"/>
<dbReference type="Proteomes" id="UP001558652">
    <property type="component" value="Unassembled WGS sequence"/>
</dbReference>